<dbReference type="InterPro" id="IPR007460">
    <property type="entry name" value="BrnT_toxin"/>
</dbReference>
<accession>A0A0P0J5H1</accession>
<sequence length="119" mass="13862">MAGGGFEWDESPWRPSDAKHGIEGFEWNETKRLIVLRERTIDFRDIAKLLLGPVVERRSDRDGETRYFAVCRTDNRRFVVIVYTIRGSKLRIITAWPASANERRAYLHAFPNPPDEGRD</sequence>
<evidence type="ECO:0000313" key="2">
    <source>
        <dbReference type="EMBL" id="CUU41346.1"/>
    </source>
</evidence>
<reference evidence="3" key="1">
    <citation type="journal article" date="2016" name="Genome Announc.">
        <title>Revised genome sequence of the purple photosynthetic bacterium Blastochloris viridis.</title>
        <authorList>
            <person name="Liu L.N."/>
            <person name="Faulkner M."/>
            <person name="Liu X."/>
            <person name="Huang F."/>
            <person name="Darby A.C."/>
            <person name="Hall N."/>
        </authorList>
    </citation>
    <scope>NUCLEOTIDE SEQUENCE [LARGE SCALE GENOMIC DNA]</scope>
    <source>
        <strain evidence="3">ATCC 19567 / DSM 133 / F</strain>
    </source>
</reference>
<protein>
    <recommendedName>
        <fullName evidence="4">BrnT family toxin</fullName>
    </recommendedName>
</protein>
<dbReference type="RefSeq" id="WP_082416689.1">
    <property type="nucleotide sequence ID" value="NZ_AP014854.2"/>
</dbReference>
<keyword evidence="3" id="KW-1185">Reference proteome</keyword>
<organism evidence="2 3">
    <name type="scientific">Blastochloris viridis</name>
    <name type="common">Rhodopseudomonas viridis</name>
    <dbReference type="NCBI Taxonomy" id="1079"/>
    <lineage>
        <taxon>Bacteria</taxon>
        <taxon>Pseudomonadati</taxon>
        <taxon>Pseudomonadota</taxon>
        <taxon>Alphaproteobacteria</taxon>
        <taxon>Hyphomicrobiales</taxon>
        <taxon>Blastochloridaceae</taxon>
        <taxon>Blastochloris</taxon>
    </lineage>
</organism>
<dbReference type="AlphaFoldDB" id="A0A0P0J5H1"/>
<dbReference type="KEGG" id="bvr:BVIR_891"/>
<dbReference type="STRING" id="1079.BVIR_891"/>
<proteinExistence type="predicted"/>
<evidence type="ECO:0000313" key="3">
    <source>
        <dbReference type="Proteomes" id="UP000065734"/>
    </source>
</evidence>
<dbReference type="Pfam" id="PF04365">
    <property type="entry name" value="BrnT_toxin"/>
    <property type="match status" value="1"/>
</dbReference>
<name>A0A0P0J5H1_BLAVI</name>
<dbReference type="OrthoDB" id="839663at2"/>
<feature type="region of interest" description="Disordered" evidence="1">
    <location>
        <begin position="1"/>
        <end position="20"/>
    </location>
</feature>
<dbReference type="Proteomes" id="UP000065734">
    <property type="component" value="Chromosome I"/>
</dbReference>
<evidence type="ECO:0000256" key="1">
    <source>
        <dbReference type="SAM" id="MobiDB-lite"/>
    </source>
</evidence>
<dbReference type="InterPro" id="IPR038573">
    <property type="entry name" value="BrnT_sf"/>
</dbReference>
<gene>
    <name evidence="2" type="ORF">BVIRIDIS_03360</name>
</gene>
<dbReference type="Gene3D" id="3.10.450.530">
    <property type="entry name" value="Ribonuclease toxin, BrnT, of type II toxin-antitoxin system"/>
    <property type="match status" value="1"/>
</dbReference>
<evidence type="ECO:0008006" key="4">
    <source>
        <dbReference type="Google" id="ProtNLM"/>
    </source>
</evidence>
<dbReference type="EMBL" id="LN907867">
    <property type="protein sequence ID" value="CUU41346.1"/>
    <property type="molecule type" value="Genomic_DNA"/>
</dbReference>